<comment type="caution">
    <text evidence="2">The sequence shown here is derived from an EMBL/GenBank/DDBJ whole genome shotgun (WGS) entry which is preliminary data.</text>
</comment>
<gene>
    <name evidence="2" type="ORF">GSI_05294</name>
</gene>
<organism evidence="2 3">
    <name type="scientific">Ganoderma sinense ZZ0214-1</name>
    <dbReference type="NCBI Taxonomy" id="1077348"/>
    <lineage>
        <taxon>Eukaryota</taxon>
        <taxon>Fungi</taxon>
        <taxon>Dikarya</taxon>
        <taxon>Basidiomycota</taxon>
        <taxon>Agaricomycotina</taxon>
        <taxon>Agaricomycetes</taxon>
        <taxon>Polyporales</taxon>
        <taxon>Polyporaceae</taxon>
        <taxon>Ganoderma</taxon>
    </lineage>
</organism>
<dbReference type="Proteomes" id="UP000230002">
    <property type="component" value="Unassembled WGS sequence"/>
</dbReference>
<evidence type="ECO:0000313" key="3">
    <source>
        <dbReference type="Proteomes" id="UP000230002"/>
    </source>
</evidence>
<dbReference type="EMBL" id="AYKW01000010">
    <property type="protein sequence ID" value="PIL32591.1"/>
    <property type="molecule type" value="Genomic_DNA"/>
</dbReference>
<evidence type="ECO:0000256" key="1">
    <source>
        <dbReference type="SAM" id="MobiDB-lite"/>
    </source>
</evidence>
<feature type="compositionally biased region" description="Low complexity" evidence="1">
    <location>
        <begin position="151"/>
        <end position="163"/>
    </location>
</feature>
<keyword evidence="3" id="KW-1185">Reference proteome</keyword>
<feature type="compositionally biased region" description="Polar residues" evidence="1">
    <location>
        <begin position="281"/>
        <end position="294"/>
    </location>
</feature>
<feature type="region of interest" description="Disordered" evidence="1">
    <location>
        <begin position="123"/>
        <end position="294"/>
    </location>
</feature>
<proteinExistence type="predicted"/>
<dbReference type="AlphaFoldDB" id="A0A2G8SFR9"/>
<feature type="compositionally biased region" description="Polar residues" evidence="1">
    <location>
        <begin position="127"/>
        <end position="142"/>
    </location>
</feature>
<evidence type="ECO:0000313" key="2">
    <source>
        <dbReference type="EMBL" id="PIL32591.1"/>
    </source>
</evidence>
<accession>A0A2G8SFR9</accession>
<sequence>MAQPTNPSSIRSPFLTTGPFWKLIHAPVAKSLLHAWNGEKVKGQPRKKEVANLIQEAGMTIDWARIARWLKTQSPEPPHETPEGVEPHEYALDREFYVLACVSQIVVNDLRPQALSIIPLHELMDPPTTSTPDNARTPSNGLGTPPPPQPASSSRSAPRVAPQHNPLHSLTTQSRTPQEAPEPCSNSVVASDGAPPTLPDSAGRGNPSHASASDLGAQGDRTLGSAPSPHQAPVHPKPPKAPARPENATATHRHAGQSNTQPLQAPLTMNAAGPHAPAQGDSETSLPHSSGASKSQVPLVAAINTSGPTGQPATAAATSTATVRVQLPPTTIPARASSLPPLGATTPYLPRSRPVAVTITIPDKTAPPSQTPPCAEATSKYIAWSEDPATRGEYDEELLKILDEFEFADRKGNFPDFASLPPVNTPVLKAKVPVGVIIQLRSSSRQDTTPVCLRDMTVRYDPQTRIVFARSPSITTAVTKDPQFSHGKF</sequence>
<feature type="compositionally biased region" description="Polar residues" evidence="1">
    <location>
        <begin position="166"/>
        <end position="177"/>
    </location>
</feature>
<name>A0A2G8SFR9_9APHY</name>
<protein>
    <submittedName>
        <fullName evidence="2">Uncharacterized protein</fullName>
    </submittedName>
</protein>
<reference evidence="2 3" key="1">
    <citation type="journal article" date="2015" name="Sci. Rep.">
        <title>Chromosome-level genome map provides insights into diverse defense mechanisms in the medicinal fungus Ganoderma sinense.</title>
        <authorList>
            <person name="Zhu Y."/>
            <person name="Xu J."/>
            <person name="Sun C."/>
            <person name="Zhou S."/>
            <person name="Xu H."/>
            <person name="Nelson D.R."/>
            <person name="Qian J."/>
            <person name="Song J."/>
            <person name="Luo H."/>
            <person name="Xiang L."/>
            <person name="Li Y."/>
            <person name="Xu Z."/>
            <person name="Ji A."/>
            <person name="Wang L."/>
            <person name="Lu S."/>
            <person name="Hayward A."/>
            <person name="Sun W."/>
            <person name="Li X."/>
            <person name="Schwartz D.C."/>
            <person name="Wang Y."/>
            <person name="Chen S."/>
        </authorList>
    </citation>
    <scope>NUCLEOTIDE SEQUENCE [LARGE SCALE GENOMIC DNA]</scope>
    <source>
        <strain evidence="2 3">ZZ0214-1</strain>
    </source>
</reference>